<feature type="domain" description="Partial AB-hydrolase lipase" evidence="2">
    <location>
        <begin position="115"/>
        <end position="176"/>
    </location>
</feature>
<reference evidence="3 4" key="1">
    <citation type="submission" date="2014-06" db="EMBL/GenBank/DDBJ databases">
        <title>Evolutionary Origins and Diversification of the Mycorrhizal Mutualists.</title>
        <authorList>
            <consortium name="DOE Joint Genome Institute"/>
            <consortium name="Mycorrhizal Genomics Consortium"/>
            <person name="Kohler A."/>
            <person name="Kuo A."/>
            <person name="Nagy L.G."/>
            <person name="Floudas D."/>
            <person name="Copeland A."/>
            <person name="Barry K.W."/>
            <person name="Cichocki N."/>
            <person name="Veneault-Fourrey C."/>
            <person name="LaButti K."/>
            <person name="Lindquist E.A."/>
            <person name="Lipzen A."/>
            <person name="Lundell T."/>
            <person name="Morin E."/>
            <person name="Murat C."/>
            <person name="Riley R."/>
            <person name="Ohm R."/>
            <person name="Sun H."/>
            <person name="Tunlid A."/>
            <person name="Henrissat B."/>
            <person name="Grigoriev I.V."/>
            <person name="Hibbett D.S."/>
            <person name="Martin F."/>
        </authorList>
    </citation>
    <scope>NUCLEOTIDE SEQUENCE [LARGE SCALE GENOMIC DNA]</scope>
    <source>
        <strain evidence="3 4">SS14</strain>
    </source>
</reference>
<gene>
    <name evidence="3" type="ORF">M422DRAFT_265810</name>
</gene>
<protein>
    <submittedName>
        <fullName evidence="3">Unplaced genomic scaffold SPHSTscaffold_153, whole genome shotgun sequence</fullName>
    </submittedName>
</protein>
<dbReference type="HOGENOM" id="CLU_024238_1_0_1"/>
<dbReference type="SUPFAM" id="SSF53474">
    <property type="entry name" value="alpha/beta-Hydrolases"/>
    <property type="match status" value="1"/>
</dbReference>
<keyword evidence="4" id="KW-1185">Reference proteome</keyword>
<evidence type="ECO:0000259" key="2">
    <source>
        <dbReference type="Pfam" id="PF04083"/>
    </source>
</evidence>
<dbReference type="AlphaFoldDB" id="A0A0C9UCC8"/>
<feature type="transmembrane region" description="Helical" evidence="1">
    <location>
        <begin position="273"/>
        <end position="292"/>
    </location>
</feature>
<sequence length="478" mass="54781">MSPSSTTSISSTIRSYGSTRFMRQRPPLLARPPSIIPSRHVPTTYKPSLRASLQLFAQQTSSLILSTFFLVLVVIWAFLAQLYAQLPRWLRPVPLKKFEWDKPEHASEKVTKDVRSYARAVGLDILEEQVETADGFYLRVHRVINPRHKQRADGRGGYPVLVLHGLFQSSGSFITSEERSLAFWLSEHGGYQVFLGNTRGVFDMGHREYSRGDPRFWDWTIRELALYDFPALVEYICDATGYDKIGFIGHSQGNGIAFLSLSTGMRPDLGSKLSCFVALAPAVFAGPLTQGFPFTVLSGLDWARWRLFFGTLDFIPIMQWSYNYVPPKIFAALGYTMFAFLFGWTDTNWLPRRKTKMFRFTPTPVSSASIFWWCGAGGFAERKCTMDVNLEKWWEEGFPPLSIFCGGQDYLVCVDSLMERIKEKESAVNVVRMERIELSEHCDFYWAAEAVEWCFNVIFEDIEKSRSEHNREEPLLLN</sequence>
<keyword evidence="1" id="KW-0812">Transmembrane</keyword>
<accession>A0A0C9UCC8</accession>
<evidence type="ECO:0000313" key="3">
    <source>
        <dbReference type="EMBL" id="KIJ32314.1"/>
    </source>
</evidence>
<dbReference type="Pfam" id="PF04083">
    <property type="entry name" value="Abhydro_lipase"/>
    <property type="match status" value="1"/>
</dbReference>
<keyword evidence="1" id="KW-0472">Membrane</keyword>
<dbReference type="InterPro" id="IPR006693">
    <property type="entry name" value="AB_hydrolase_lipase"/>
</dbReference>
<name>A0A0C9UCC8_SPHS4</name>
<feature type="transmembrane region" description="Helical" evidence="1">
    <location>
        <begin position="329"/>
        <end position="350"/>
    </location>
</feature>
<dbReference type="InterPro" id="IPR029058">
    <property type="entry name" value="AB_hydrolase_fold"/>
</dbReference>
<keyword evidence="1" id="KW-1133">Transmembrane helix</keyword>
<dbReference type="EMBL" id="KN837228">
    <property type="protein sequence ID" value="KIJ32314.1"/>
    <property type="molecule type" value="Genomic_DNA"/>
</dbReference>
<dbReference type="OrthoDB" id="9974421at2759"/>
<feature type="transmembrane region" description="Helical" evidence="1">
    <location>
        <begin position="63"/>
        <end position="84"/>
    </location>
</feature>
<evidence type="ECO:0000256" key="1">
    <source>
        <dbReference type="SAM" id="Phobius"/>
    </source>
</evidence>
<dbReference type="GO" id="GO:0006629">
    <property type="term" value="P:lipid metabolic process"/>
    <property type="evidence" value="ECO:0007669"/>
    <property type="project" value="InterPro"/>
</dbReference>
<dbReference type="Proteomes" id="UP000054279">
    <property type="component" value="Unassembled WGS sequence"/>
</dbReference>
<proteinExistence type="predicted"/>
<dbReference type="PANTHER" id="PTHR11005">
    <property type="entry name" value="LYSOSOMAL ACID LIPASE-RELATED"/>
    <property type="match status" value="1"/>
</dbReference>
<organism evidence="3 4">
    <name type="scientific">Sphaerobolus stellatus (strain SS14)</name>
    <dbReference type="NCBI Taxonomy" id="990650"/>
    <lineage>
        <taxon>Eukaryota</taxon>
        <taxon>Fungi</taxon>
        <taxon>Dikarya</taxon>
        <taxon>Basidiomycota</taxon>
        <taxon>Agaricomycotina</taxon>
        <taxon>Agaricomycetes</taxon>
        <taxon>Phallomycetidae</taxon>
        <taxon>Geastrales</taxon>
        <taxon>Sphaerobolaceae</taxon>
        <taxon>Sphaerobolus</taxon>
    </lineage>
</organism>
<evidence type="ECO:0000313" key="4">
    <source>
        <dbReference type="Proteomes" id="UP000054279"/>
    </source>
</evidence>
<dbReference type="Gene3D" id="3.40.50.1820">
    <property type="entry name" value="alpha/beta hydrolase"/>
    <property type="match status" value="1"/>
</dbReference>